<evidence type="ECO:0008006" key="4">
    <source>
        <dbReference type="Google" id="ProtNLM"/>
    </source>
</evidence>
<dbReference type="Proteomes" id="UP000289340">
    <property type="component" value="Chromosome 15"/>
</dbReference>
<gene>
    <name evidence="2" type="ORF">D0Y65_042159</name>
</gene>
<protein>
    <recommendedName>
        <fullName evidence="4">Vacuolar protein sorting-associated protein 62</fullName>
    </recommendedName>
</protein>
<comment type="caution">
    <text evidence="2">The sequence shown here is derived from an EMBL/GenBank/DDBJ whole genome shotgun (WGS) entry which is preliminary data.</text>
</comment>
<name>A0A445GYS0_GLYSO</name>
<proteinExistence type="predicted"/>
<dbReference type="Pfam" id="PF06101">
    <property type="entry name" value="Vps62"/>
    <property type="match status" value="2"/>
</dbReference>
<keyword evidence="3" id="KW-1185">Reference proteome</keyword>
<organism evidence="2 3">
    <name type="scientific">Glycine soja</name>
    <name type="common">Wild soybean</name>
    <dbReference type="NCBI Taxonomy" id="3848"/>
    <lineage>
        <taxon>Eukaryota</taxon>
        <taxon>Viridiplantae</taxon>
        <taxon>Streptophyta</taxon>
        <taxon>Embryophyta</taxon>
        <taxon>Tracheophyta</taxon>
        <taxon>Spermatophyta</taxon>
        <taxon>Magnoliopsida</taxon>
        <taxon>eudicotyledons</taxon>
        <taxon>Gunneridae</taxon>
        <taxon>Pentapetalae</taxon>
        <taxon>rosids</taxon>
        <taxon>fabids</taxon>
        <taxon>Fabales</taxon>
        <taxon>Fabaceae</taxon>
        <taxon>Papilionoideae</taxon>
        <taxon>50 kb inversion clade</taxon>
        <taxon>NPAAA clade</taxon>
        <taxon>indigoferoid/millettioid clade</taxon>
        <taxon>Phaseoleae</taxon>
        <taxon>Glycine</taxon>
        <taxon>Glycine subgen. Soja</taxon>
    </lineage>
</organism>
<evidence type="ECO:0000256" key="1">
    <source>
        <dbReference type="SAM" id="SignalP"/>
    </source>
</evidence>
<dbReference type="EMBL" id="QZWG01000015">
    <property type="protein sequence ID" value="RZB66417.1"/>
    <property type="molecule type" value="Genomic_DNA"/>
</dbReference>
<feature type="chain" id="PRO_5019388499" description="Vacuolar protein sorting-associated protein 62" evidence="1">
    <location>
        <begin position="21"/>
        <end position="1090"/>
    </location>
</feature>
<dbReference type="PANTHER" id="PTHR48152:SF3">
    <property type="entry name" value="DUF946 FAMILY PROTEIN (DUF946)"/>
    <property type="match status" value="1"/>
</dbReference>
<sequence>MGVNVGIICVLFLLATQAIGVPAFAPWKKLQLPWKKPSKGKVIQKNQALPINTIFKLPVHVTNSWPPGGNFASGTIDLGGLQLYEASTFNKVWGTYSGGPDDRGFSIFEPSGVPQGFSMLGSYSQPNNKPLFGYVLVAKDVSTNTSNPSLKQPLDYTLVWNSASLKIDQDGPIYVWLPTAPQGYKAVGYVVTTTPTKPSLDKIRCARLDLTDQCEANSFIWGSDNFNFYDFRPSNRGTQAPGVRVGTFVAQNGSPNPPSIVCLRNTNAIPKYMPNLPQIKAILQVYSPVMSLHPDEEFFPSSVEWFFSNGALLYKKGQESKPVSISPNGANLPQDPNIDGAYWVDLPADSTNKERVKKGDLKSAISYVHVKPMLGGTFTDIAMWVFYPFNGPARAKVEFLTVNLGKIGEHVGDWEHVTLRVSNFNGELKHVYFSQHSKGAWFDSSQLEFQSGNKPLYYSSLHGHASYPHGGLNLLGEDKIGIRNDTAISDNVMDLGAFQLVSAEYLGSDVVEPPPWLNYFREWGPKIDYNVNDELRKLEKFLPGKLKSTLENIVKNLPSEVLGEEGPTGPKAMASSLGQFKKKQNPRIETTFKLPADIPVWPPGGGFATSIIDLGGGLLVSQISTFNKVWTTYEGGPNNLGATFFEPTGLSEGFFMLGCYCQPNNKPLHGWVLVGKDNSSTLNGALAKPVDYKLVWNTKSLKIKQDGQGYIWLPIAPEGYKPVGHVVTTSPEKPSLDKIRCVRSDLTDECTTCHSMKLWRTENKRFNVYDVRPIKRGIEAQGVSVGTFLAQSGGGTNSKALPISCLKNTKGSFSYMPNLSQIKAMIKAYSPYMYLHPMEEYLPSSVDWFFTNGAVLIEKRKGVIRESSIEPNGSNLPQGGSNDDDDVTYWLDLPLDETKRVSIKKGDLASSQAYVHVKPMLGGTFTDIVMWIFYPFNGGARAKVACTNIPLRTKGEHVGDWEHLTLRVSNFNGELWRVYFSQHSEGKWVDASELEFQNGNRPAAYSSLHGHALFPKPGLVMQGMRGLGVRNDAARSDAVMDMATWFEIVAAEYLGSQIREPPWLNYWMNWGPKEGPKGPKQKDMWKGDER</sequence>
<dbReference type="PANTHER" id="PTHR48152">
    <property type="entry name" value="F1C9.34 PROTEIN"/>
    <property type="match status" value="1"/>
</dbReference>
<accession>A0A445GYS0</accession>
<keyword evidence="1" id="KW-0732">Signal</keyword>
<reference evidence="2 3" key="1">
    <citation type="submission" date="2018-09" db="EMBL/GenBank/DDBJ databases">
        <title>A high-quality reference genome of wild soybean provides a powerful tool to mine soybean genomes.</title>
        <authorList>
            <person name="Xie M."/>
            <person name="Chung C.Y.L."/>
            <person name="Li M.-W."/>
            <person name="Wong F.-L."/>
            <person name="Chan T.-F."/>
            <person name="Lam H.-M."/>
        </authorList>
    </citation>
    <scope>NUCLEOTIDE SEQUENCE [LARGE SCALE GENOMIC DNA]</scope>
    <source>
        <strain evidence="3">cv. W05</strain>
        <tissue evidence="2">Hypocotyl of etiolated seedlings</tissue>
    </source>
</reference>
<dbReference type="AlphaFoldDB" id="A0A445GYS0"/>
<evidence type="ECO:0000313" key="3">
    <source>
        <dbReference type="Proteomes" id="UP000289340"/>
    </source>
</evidence>
<evidence type="ECO:0000313" key="2">
    <source>
        <dbReference type="EMBL" id="RZB66417.1"/>
    </source>
</evidence>
<feature type="signal peptide" evidence="1">
    <location>
        <begin position="1"/>
        <end position="20"/>
    </location>
</feature>
<dbReference type="InterPro" id="IPR009291">
    <property type="entry name" value="Vps62"/>
</dbReference>